<dbReference type="HOGENOM" id="CLU_2882153_0_0_10"/>
<dbReference type="STRING" id="688246.Premu_1458"/>
<dbReference type="Gene3D" id="1.20.120.450">
    <property type="entry name" value="dinb family like domain"/>
    <property type="match status" value="1"/>
</dbReference>
<sequence>MANPKTKPELLEAMANGYAKLNEQISKMSQEKVEQSFGFTCDPKNLNFRLFCSDNAGRKANYL</sequence>
<gene>
    <name evidence="1" type="ORF">Premu_1458</name>
</gene>
<dbReference type="Proteomes" id="UP000002772">
    <property type="component" value="Unassembled WGS sequence"/>
</dbReference>
<dbReference type="EMBL" id="GL945017">
    <property type="protein sequence ID" value="EGN56875.1"/>
    <property type="molecule type" value="Genomic_DNA"/>
</dbReference>
<proteinExistence type="predicted"/>
<reference evidence="2" key="1">
    <citation type="journal article" date="2011" name="Stand. Genomic Sci.">
        <title>Non-contiguous finished genome sequence of the opportunistic oral pathogen Prevotella multisaccharivorax type strain (PPPA20).</title>
        <authorList>
            <person name="Pati A."/>
            <person name="Gronow S."/>
            <person name="Lu M."/>
            <person name="Lapidus A."/>
            <person name="Nolan M."/>
            <person name="Lucas S."/>
            <person name="Hammon N."/>
            <person name="Deshpande S."/>
            <person name="Cheng J.F."/>
            <person name="Tapia R."/>
            <person name="Han C."/>
            <person name="Goodwin L."/>
            <person name="Pitluck S."/>
            <person name="Liolios K."/>
            <person name="Pagani I."/>
            <person name="Mavromatis K."/>
            <person name="Mikhailova N."/>
            <person name="Huntemann M."/>
            <person name="Chen A."/>
            <person name="Palaniappan K."/>
            <person name="Land M."/>
            <person name="Hauser L."/>
            <person name="Detter J.C."/>
            <person name="Brambilla E.M."/>
            <person name="Rohde M."/>
            <person name="Goker M."/>
            <person name="Woyke T."/>
            <person name="Bristow J."/>
            <person name="Eisen J.A."/>
            <person name="Markowitz V."/>
            <person name="Hugenholtz P."/>
            <person name="Kyrpides N.C."/>
            <person name="Klenk H.P."/>
            <person name="Ivanova N."/>
        </authorList>
    </citation>
    <scope>NUCLEOTIDE SEQUENCE [LARGE SCALE GENOMIC DNA]</scope>
    <source>
        <strain evidence="2">DSM 17128</strain>
    </source>
</reference>
<dbReference type="AlphaFoldDB" id="F8NBB8"/>
<accession>F8NBB8</accession>
<evidence type="ECO:0000313" key="1">
    <source>
        <dbReference type="EMBL" id="EGN56875.1"/>
    </source>
</evidence>
<name>F8NBB8_9BACT</name>
<keyword evidence="2" id="KW-1185">Reference proteome</keyword>
<dbReference type="RefSeq" id="WP_007574191.1">
    <property type="nucleotide sequence ID" value="NZ_GL945017.1"/>
</dbReference>
<dbReference type="InterPro" id="IPR034660">
    <property type="entry name" value="DinB/YfiT-like"/>
</dbReference>
<dbReference type="OrthoDB" id="9786621at2"/>
<evidence type="ECO:0000313" key="2">
    <source>
        <dbReference type="Proteomes" id="UP000002772"/>
    </source>
</evidence>
<protein>
    <submittedName>
        <fullName evidence="1">Uncharacterized protein</fullName>
    </submittedName>
</protein>
<organism evidence="1 2">
    <name type="scientific">Hallella multisaccharivorax DSM 17128</name>
    <dbReference type="NCBI Taxonomy" id="688246"/>
    <lineage>
        <taxon>Bacteria</taxon>
        <taxon>Pseudomonadati</taxon>
        <taxon>Bacteroidota</taxon>
        <taxon>Bacteroidia</taxon>
        <taxon>Bacteroidales</taxon>
        <taxon>Prevotellaceae</taxon>
        <taxon>Hallella</taxon>
    </lineage>
</organism>